<sequence length="254" mass="27813">PSNRQAMKSLEALPRRAAGHAGEDPDNNSGSIGCEEGSPRRLGGSSASLLNLLLVPHCPAPQSRLRPLGHLIELVLHQKWRQVRQAISREAINLARPRVTFTGLRLQQMTFVLRAAIGAAVASLRRKKGACGPPQRDKRHWANPSYRVALPINDGEPPSQHLWNNHDGAGIKVMPMAPQVYGNYTTMGTGTDPSLLIMILLMVQRTTVNWATFGGIRLDIHSLLCSSLLLPRLCGCKLRLQFTREWGGVSMSGT</sequence>
<evidence type="ECO:0000313" key="3">
    <source>
        <dbReference type="Proteomes" id="UP000266841"/>
    </source>
</evidence>
<evidence type="ECO:0000256" key="1">
    <source>
        <dbReference type="SAM" id="MobiDB-lite"/>
    </source>
</evidence>
<accession>K0RI07</accession>
<name>K0RI07_THAOC</name>
<organism evidence="2 3">
    <name type="scientific">Thalassiosira oceanica</name>
    <name type="common">Marine diatom</name>
    <dbReference type="NCBI Taxonomy" id="159749"/>
    <lineage>
        <taxon>Eukaryota</taxon>
        <taxon>Sar</taxon>
        <taxon>Stramenopiles</taxon>
        <taxon>Ochrophyta</taxon>
        <taxon>Bacillariophyta</taxon>
        <taxon>Coscinodiscophyceae</taxon>
        <taxon>Thalassiosirophycidae</taxon>
        <taxon>Thalassiosirales</taxon>
        <taxon>Thalassiosiraceae</taxon>
        <taxon>Thalassiosira</taxon>
    </lineage>
</organism>
<keyword evidence="3" id="KW-1185">Reference proteome</keyword>
<feature type="non-terminal residue" evidence="2">
    <location>
        <position position="1"/>
    </location>
</feature>
<evidence type="ECO:0000313" key="2">
    <source>
        <dbReference type="EMBL" id="EJK51929.1"/>
    </source>
</evidence>
<proteinExistence type="predicted"/>
<dbReference type="AlphaFoldDB" id="K0RI07"/>
<dbReference type="EMBL" id="AGNL01040747">
    <property type="protein sequence ID" value="EJK51929.1"/>
    <property type="molecule type" value="Genomic_DNA"/>
</dbReference>
<protein>
    <submittedName>
        <fullName evidence="2">Uncharacterized protein</fullName>
    </submittedName>
</protein>
<comment type="caution">
    <text evidence="2">The sequence shown here is derived from an EMBL/GenBank/DDBJ whole genome shotgun (WGS) entry which is preliminary data.</text>
</comment>
<gene>
    <name evidence="2" type="ORF">THAOC_28854</name>
</gene>
<dbReference type="Proteomes" id="UP000266841">
    <property type="component" value="Unassembled WGS sequence"/>
</dbReference>
<feature type="region of interest" description="Disordered" evidence="1">
    <location>
        <begin position="1"/>
        <end position="40"/>
    </location>
</feature>
<reference evidence="2 3" key="1">
    <citation type="journal article" date="2012" name="Genome Biol.">
        <title>Genome and low-iron response of an oceanic diatom adapted to chronic iron limitation.</title>
        <authorList>
            <person name="Lommer M."/>
            <person name="Specht M."/>
            <person name="Roy A.S."/>
            <person name="Kraemer L."/>
            <person name="Andreson R."/>
            <person name="Gutowska M.A."/>
            <person name="Wolf J."/>
            <person name="Bergner S.V."/>
            <person name="Schilhabel M.B."/>
            <person name="Klostermeier U.C."/>
            <person name="Beiko R.G."/>
            <person name="Rosenstiel P."/>
            <person name="Hippler M."/>
            <person name="Laroche J."/>
        </authorList>
    </citation>
    <scope>NUCLEOTIDE SEQUENCE [LARGE SCALE GENOMIC DNA]</scope>
    <source>
        <strain evidence="2 3">CCMP1005</strain>
    </source>
</reference>